<evidence type="ECO:0000313" key="2">
    <source>
        <dbReference type="EMBL" id="GBP87250.1"/>
    </source>
</evidence>
<proteinExistence type="predicted"/>
<dbReference type="AlphaFoldDB" id="A0A4C1ZHF1"/>
<accession>A0A4C1ZHF1</accession>
<evidence type="ECO:0000313" key="3">
    <source>
        <dbReference type="Proteomes" id="UP000299102"/>
    </source>
</evidence>
<dbReference type="Proteomes" id="UP000299102">
    <property type="component" value="Unassembled WGS sequence"/>
</dbReference>
<reference evidence="2 3" key="1">
    <citation type="journal article" date="2019" name="Commun. Biol.">
        <title>The bagworm genome reveals a unique fibroin gene that provides high tensile strength.</title>
        <authorList>
            <person name="Kono N."/>
            <person name="Nakamura H."/>
            <person name="Ohtoshi R."/>
            <person name="Tomita M."/>
            <person name="Numata K."/>
            <person name="Arakawa K."/>
        </authorList>
    </citation>
    <scope>NUCLEOTIDE SEQUENCE [LARGE SCALE GENOMIC DNA]</scope>
</reference>
<organism evidence="2 3">
    <name type="scientific">Eumeta variegata</name>
    <name type="common">Bagworm moth</name>
    <name type="synonym">Eumeta japonica</name>
    <dbReference type="NCBI Taxonomy" id="151549"/>
    <lineage>
        <taxon>Eukaryota</taxon>
        <taxon>Metazoa</taxon>
        <taxon>Ecdysozoa</taxon>
        <taxon>Arthropoda</taxon>
        <taxon>Hexapoda</taxon>
        <taxon>Insecta</taxon>
        <taxon>Pterygota</taxon>
        <taxon>Neoptera</taxon>
        <taxon>Endopterygota</taxon>
        <taxon>Lepidoptera</taxon>
        <taxon>Glossata</taxon>
        <taxon>Ditrysia</taxon>
        <taxon>Tineoidea</taxon>
        <taxon>Psychidae</taxon>
        <taxon>Oiketicinae</taxon>
        <taxon>Eumeta</taxon>
    </lineage>
</organism>
<protein>
    <submittedName>
        <fullName evidence="2">Uncharacterized protein</fullName>
    </submittedName>
</protein>
<comment type="caution">
    <text evidence="2">The sequence shown here is derived from an EMBL/GenBank/DDBJ whole genome shotgun (WGS) entry which is preliminary data.</text>
</comment>
<sequence>MPRLGATPAVTVQGRPASPPPAAAAGPELKRPHRCGRRTTYRLPYHLPYVIPLAILHYGARYTYTWIALEAAPIYRPTASQPIILYSILGTAKSFHDGRRLRRAKVVPRNFNLSDGEIVPYLIFMTFGAGAPAPHIKV</sequence>
<dbReference type="EMBL" id="BGZK01001847">
    <property type="protein sequence ID" value="GBP87250.1"/>
    <property type="molecule type" value="Genomic_DNA"/>
</dbReference>
<feature type="region of interest" description="Disordered" evidence="1">
    <location>
        <begin position="1"/>
        <end position="31"/>
    </location>
</feature>
<keyword evidence="3" id="KW-1185">Reference proteome</keyword>
<name>A0A4C1ZHF1_EUMVA</name>
<gene>
    <name evidence="2" type="ORF">EVAR_59177_1</name>
</gene>
<evidence type="ECO:0000256" key="1">
    <source>
        <dbReference type="SAM" id="MobiDB-lite"/>
    </source>
</evidence>